<dbReference type="Pfam" id="PF14707">
    <property type="entry name" value="Sulfatase_C"/>
    <property type="match status" value="1"/>
</dbReference>
<comment type="caution">
    <text evidence="5">The sequence shown here is derived from an EMBL/GenBank/DDBJ whole genome shotgun (WGS) entry which is preliminary data.</text>
</comment>
<dbReference type="RefSeq" id="WP_377095265.1">
    <property type="nucleotide sequence ID" value="NZ_JBHSJM010000001.1"/>
</dbReference>
<feature type="compositionally biased region" description="Basic and acidic residues" evidence="3">
    <location>
        <begin position="454"/>
        <end position="466"/>
    </location>
</feature>
<dbReference type="Proteomes" id="UP001597297">
    <property type="component" value="Unassembled WGS sequence"/>
</dbReference>
<evidence type="ECO:0000313" key="5">
    <source>
        <dbReference type="EMBL" id="MFD2276836.1"/>
    </source>
</evidence>
<name>A0ABW5E325_9BACT</name>
<gene>
    <name evidence="5" type="ORF">ACFSQZ_10175</name>
</gene>
<sequence length="475" mass="52678">MQKHFAGFVLGVSLVANVLAADKKPNFVVIFTDDLGYQDIGCFGSPKIKTPNIDKMAEEGMKFTSFYAQTVCGPSRAALLTGCYPLRLARNDNGSIPHPKMALSEVTVAEVLKDAGYATGVFGKWDLAGHSQTQFNYDLAPTKQGFDTAFWTPGSNDSIVNILRQDEMIESGANMAQLSRRYTDEAISFIDMNADQPFFVYLAHSMPHTKLAVAPPFKGKSERGLYGDVVEEIDFHVGRLLEKLKEKGLDDNTYVIFTSDNGPWWVKKEDGGSAAPLRGAKCSAYEGGSRVPFVIRAPGKVPAGKVSEQVTATIDILPTFARLAGGEVPTDRVIDGIDVSELWHGEDSELDRTFYYYSHTRLRGVRKGKWKLLVPHIEEDKKIASLKNWPKMVPPADRGWQTEVELYNIEKDISEEHNIANENPEIVVELQKLVEQARKDIGDSAKRGVNARPLGDEPYKTPDNKHAVQIKGKKK</sequence>
<evidence type="ECO:0000256" key="1">
    <source>
        <dbReference type="ARBA" id="ARBA00008779"/>
    </source>
</evidence>
<feature type="domain" description="Sulfatase N-terminal" evidence="4">
    <location>
        <begin position="25"/>
        <end position="325"/>
    </location>
</feature>
<dbReference type="Gene3D" id="3.40.720.10">
    <property type="entry name" value="Alkaline Phosphatase, subunit A"/>
    <property type="match status" value="1"/>
</dbReference>
<dbReference type="Pfam" id="PF00884">
    <property type="entry name" value="Sulfatase"/>
    <property type="match status" value="1"/>
</dbReference>
<dbReference type="SUPFAM" id="SSF53649">
    <property type="entry name" value="Alkaline phosphatase-like"/>
    <property type="match status" value="1"/>
</dbReference>
<comment type="similarity">
    <text evidence="1">Belongs to the sulfatase family.</text>
</comment>
<dbReference type="PANTHER" id="PTHR42693">
    <property type="entry name" value="ARYLSULFATASE FAMILY MEMBER"/>
    <property type="match status" value="1"/>
</dbReference>
<feature type="region of interest" description="Disordered" evidence="3">
    <location>
        <begin position="441"/>
        <end position="475"/>
    </location>
</feature>
<dbReference type="Gene3D" id="3.30.1120.10">
    <property type="match status" value="1"/>
</dbReference>
<accession>A0ABW5E325</accession>
<evidence type="ECO:0000313" key="6">
    <source>
        <dbReference type="Proteomes" id="UP001597297"/>
    </source>
</evidence>
<dbReference type="PANTHER" id="PTHR42693:SF53">
    <property type="entry name" value="ENDO-4-O-SULFATASE"/>
    <property type="match status" value="1"/>
</dbReference>
<evidence type="ECO:0000259" key="4">
    <source>
        <dbReference type="Pfam" id="PF00884"/>
    </source>
</evidence>
<dbReference type="CDD" id="cd16026">
    <property type="entry name" value="GALNS_like"/>
    <property type="match status" value="1"/>
</dbReference>
<dbReference type="InterPro" id="IPR017850">
    <property type="entry name" value="Alkaline_phosphatase_core_sf"/>
</dbReference>
<dbReference type="InterPro" id="IPR000917">
    <property type="entry name" value="Sulfatase_N"/>
</dbReference>
<reference evidence="6" key="1">
    <citation type="journal article" date="2019" name="Int. J. Syst. Evol. Microbiol.">
        <title>The Global Catalogue of Microorganisms (GCM) 10K type strain sequencing project: providing services to taxonomists for standard genome sequencing and annotation.</title>
        <authorList>
            <consortium name="The Broad Institute Genomics Platform"/>
            <consortium name="The Broad Institute Genome Sequencing Center for Infectious Disease"/>
            <person name="Wu L."/>
            <person name="Ma J."/>
        </authorList>
    </citation>
    <scope>NUCLEOTIDE SEQUENCE [LARGE SCALE GENOMIC DNA]</scope>
    <source>
        <strain evidence="6">JCM 16545</strain>
    </source>
</reference>
<keyword evidence="2" id="KW-0378">Hydrolase</keyword>
<evidence type="ECO:0000256" key="3">
    <source>
        <dbReference type="SAM" id="MobiDB-lite"/>
    </source>
</evidence>
<proteinExistence type="inferred from homology"/>
<organism evidence="5 6">
    <name type="scientific">Rubritalea spongiae</name>
    <dbReference type="NCBI Taxonomy" id="430797"/>
    <lineage>
        <taxon>Bacteria</taxon>
        <taxon>Pseudomonadati</taxon>
        <taxon>Verrucomicrobiota</taxon>
        <taxon>Verrucomicrobiia</taxon>
        <taxon>Verrucomicrobiales</taxon>
        <taxon>Rubritaleaceae</taxon>
        <taxon>Rubritalea</taxon>
    </lineage>
</organism>
<keyword evidence="6" id="KW-1185">Reference proteome</keyword>
<evidence type="ECO:0000256" key="2">
    <source>
        <dbReference type="ARBA" id="ARBA00022801"/>
    </source>
</evidence>
<dbReference type="EMBL" id="JBHUJC010000028">
    <property type="protein sequence ID" value="MFD2276836.1"/>
    <property type="molecule type" value="Genomic_DNA"/>
</dbReference>
<protein>
    <submittedName>
        <fullName evidence="5">Sulfatase</fullName>
    </submittedName>
</protein>
<dbReference type="InterPro" id="IPR050738">
    <property type="entry name" value="Sulfatase"/>
</dbReference>